<evidence type="ECO:0000256" key="3">
    <source>
        <dbReference type="ARBA" id="ARBA00022723"/>
    </source>
</evidence>
<protein>
    <submittedName>
        <fullName evidence="8">NUDIX hydrolase</fullName>
    </submittedName>
</protein>
<dbReference type="PANTHER" id="PTHR12318">
    <property type="entry name" value="TESTOSTERONE-REGULATED PROTEIN RP2"/>
    <property type="match status" value="1"/>
</dbReference>
<dbReference type="PANTHER" id="PTHR12318:SF0">
    <property type="entry name" value="ACYL-COENZYME A DIPHOSPHATASE NUDT19"/>
    <property type="match status" value="1"/>
</dbReference>
<organism evidence="8 9">
    <name type="scientific">Sneathiella chinensis</name>
    <dbReference type="NCBI Taxonomy" id="349750"/>
    <lineage>
        <taxon>Bacteria</taxon>
        <taxon>Pseudomonadati</taxon>
        <taxon>Pseudomonadota</taxon>
        <taxon>Alphaproteobacteria</taxon>
        <taxon>Sneathiellales</taxon>
        <taxon>Sneathiellaceae</taxon>
        <taxon>Sneathiella</taxon>
    </lineage>
</organism>
<dbReference type="CDD" id="cd18870">
    <property type="entry name" value="NUDIX_AcylCoAdiphos_Nudt19"/>
    <property type="match status" value="1"/>
</dbReference>
<gene>
    <name evidence="8" type="ORF">GCM10007924_30260</name>
</gene>
<dbReference type="InterPro" id="IPR039121">
    <property type="entry name" value="NUDT19"/>
</dbReference>
<dbReference type="SUPFAM" id="SSF55811">
    <property type="entry name" value="Nudix"/>
    <property type="match status" value="1"/>
</dbReference>
<dbReference type="PROSITE" id="PS51462">
    <property type="entry name" value="NUDIX"/>
    <property type="match status" value="1"/>
</dbReference>
<reference evidence="8" key="2">
    <citation type="submission" date="2023-01" db="EMBL/GenBank/DDBJ databases">
        <title>Draft genome sequence of Sneathiella chinensis strain NBRC 103408.</title>
        <authorList>
            <person name="Sun Q."/>
            <person name="Mori K."/>
        </authorList>
    </citation>
    <scope>NUCLEOTIDE SEQUENCE</scope>
    <source>
        <strain evidence="8">NBRC 103408</strain>
    </source>
</reference>
<evidence type="ECO:0000313" key="8">
    <source>
        <dbReference type="EMBL" id="GLQ07804.1"/>
    </source>
</evidence>
<keyword evidence="3" id="KW-0479">Metal-binding</keyword>
<evidence type="ECO:0000256" key="6">
    <source>
        <dbReference type="ARBA" id="ARBA00023211"/>
    </source>
</evidence>
<evidence type="ECO:0000259" key="7">
    <source>
        <dbReference type="PROSITE" id="PS51462"/>
    </source>
</evidence>
<keyword evidence="5" id="KW-0460">Magnesium</keyword>
<keyword evidence="6" id="KW-0464">Manganese</keyword>
<evidence type="ECO:0000256" key="5">
    <source>
        <dbReference type="ARBA" id="ARBA00022842"/>
    </source>
</evidence>
<evidence type="ECO:0000313" key="9">
    <source>
        <dbReference type="Proteomes" id="UP001161409"/>
    </source>
</evidence>
<keyword evidence="9" id="KW-1185">Reference proteome</keyword>
<comment type="cofactor">
    <cofactor evidence="1">
        <name>Mn(2+)</name>
        <dbReference type="ChEBI" id="CHEBI:29035"/>
    </cofactor>
</comment>
<dbReference type="Proteomes" id="UP001161409">
    <property type="component" value="Unassembled WGS sequence"/>
</dbReference>
<feature type="domain" description="Nudix hydrolase" evidence="7">
    <location>
        <begin position="8"/>
        <end position="210"/>
    </location>
</feature>
<evidence type="ECO:0000256" key="2">
    <source>
        <dbReference type="ARBA" id="ARBA00001946"/>
    </source>
</evidence>
<dbReference type="RefSeq" id="WP_169562057.1">
    <property type="nucleotide sequence ID" value="NZ_BSNF01000010.1"/>
</dbReference>
<comment type="caution">
    <text evidence="8">The sequence shown here is derived from an EMBL/GenBank/DDBJ whole genome shotgun (WGS) entry which is preliminary data.</text>
</comment>
<proteinExistence type="predicted"/>
<comment type="cofactor">
    <cofactor evidence="2">
        <name>Mg(2+)</name>
        <dbReference type="ChEBI" id="CHEBI:18420"/>
    </cofactor>
</comment>
<dbReference type="InterPro" id="IPR015797">
    <property type="entry name" value="NUDIX_hydrolase-like_dom_sf"/>
</dbReference>
<name>A0ABQ5U6P1_9PROT</name>
<evidence type="ECO:0000256" key="4">
    <source>
        <dbReference type="ARBA" id="ARBA00022801"/>
    </source>
</evidence>
<reference evidence="8" key="1">
    <citation type="journal article" date="2014" name="Int. J. Syst. Evol. Microbiol.">
        <title>Complete genome of a new Firmicutes species belonging to the dominant human colonic microbiota ('Ruminococcus bicirculans') reveals two chromosomes and a selective capacity to utilize plant glucans.</title>
        <authorList>
            <consortium name="NISC Comparative Sequencing Program"/>
            <person name="Wegmann U."/>
            <person name="Louis P."/>
            <person name="Goesmann A."/>
            <person name="Henrissat B."/>
            <person name="Duncan S.H."/>
            <person name="Flint H.J."/>
        </authorList>
    </citation>
    <scope>NUCLEOTIDE SEQUENCE</scope>
    <source>
        <strain evidence="8">NBRC 103408</strain>
    </source>
</reference>
<dbReference type="Gene3D" id="3.90.79.10">
    <property type="entry name" value="Nucleoside Triphosphate Pyrophosphohydrolase"/>
    <property type="match status" value="1"/>
</dbReference>
<dbReference type="GO" id="GO:0016787">
    <property type="term" value="F:hydrolase activity"/>
    <property type="evidence" value="ECO:0007669"/>
    <property type="project" value="UniProtKB-KW"/>
</dbReference>
<evidence type="ECO:0000256" key="1">
    <source>
        <dbReference type="ARBA" id="ARBA00001936"/>
    </source>
</evidence>
<sequence>MMTKDPAPLKPAATVLLVRDCKKQSDSLEVFMVVRHHQIDFASGALVFPGGKVDRGDSHPDLVRHLPKDQPADDPLLSFKVASIREAFEECNVLLAREIGSSSLIGPDRLETLVDQYRKDMQAGAIDILTMAKAENLELATDTLAHYSHWLTPTFMPKRFDTHFFVAIAPPEQLAVHDGEESVDSVWIGPNEAREGAQDGKYTIIFPTLMNLEHLGRFGSAEEALHQSDTSKTVSVLPKLEVTPEGKFLNIPAEAGYSVTRRPIDPIMDKK</sequence>
<dbReference type="InterPro" id="IPR000086">
    <property type="entry name" value="NUDIX_hydrolase_dom"/>
</dbReference>
<keyword evidence="4 8" id="KW-0378">Hydrolase</keyword>
<dbReference type="EMBL" id="BSNF01000010">
    <property type="protein sequence ID" value="GLQ07804.1"/>
    <property type="molecule type" value="Genomic_DNA"/>
</dbReference>
<accession>A0ABQ5U6P1</accession>